<evidence type="ECO:0000256" key="1">
    <source>
        <dbReference type="ARBA" id="ARBA00001946"/>
    </source>
</evidence>
<gene>
    <name evidence="5" type="ORF">MetMK1DRAFT_00015320</name>
</gene>
<dbReference type="RefSeq" id="WP_009072088.1">
    <property type="nucleotide sequence ID" value="NZ_JH597761.1"/>
</dbReference>
<dbReference type="AlphaFoldDB" id="H2C4L0"/>
<dbReference type="InterPro" id="IPR040442">
    <property type="entry name" value="Pyrv_kinase-like_dom_sf"/>
</dbReference>
<dbReference type="HOGENOM" id="CLU_044864_0_1_2"/>
<feature type="domain" description="HpcH/HpaI aldolase/citrate lyase" evidence="4">
    <location>
        <begin position="4"/>
        <end position="207"/>
    </location>
</feature>
<keyword evidence="6" id="KW-1185">Reference proteome</keyword>
<dbReference type="PIRSF" id="PIRSF015582">
    <property type="entry name" value="Cit_lyase_B"/>
    <property type="match status" value="1"/>
</dbReference>
<dbReference type="GO" id="GO:0006107">
    <property type="term" value="P:oxaloacetate metabolic process"/>
    <property type="evidence" value="ECO:0007669"/>
    <property type="project" value="TreeGrafter"/>
</dbReference>
<evidence type="ECO:0000256" key="3">
    <source>
        <dbReference type="ARBA" id="ARBA00022842"/>
    </source>
</evidence>
<sequence>MRRRSQLYVPAISEKMIRKSVEIPSDTVIFDLEDSVPPDQKEKARENLRLLVKQLEWGKRELAVRINSVNTRDGLRDLLLLGELELHTVLVPKAEGDLSFVHEVTGKEIEPIVETPKGLTTLEELVRSEGVVAVSYGAADLALHAGGDLRGYEGNIYVMTAIAITAKTYDVDPVDRVFFDLKDVEGFRREALLAKSLGFVGKQVIHPSQVDVANQVFSPSKEEIEWHRKVVQAFEEAMKIGKGAIRLDDKLVDYVHYKLAKRILQDYSD</sequence>
<dbReference type="EMBL" id="JH597761">
    <property type="protein sequence ID" value="EHP71028.1"/>
    <property type="molecule type" value="Genomic_DNA"/>
</dbReference>
<keyword evidence="3" id="KW-0460">Magnesium</keyword>
<keyword evidence="2" id="KW-0479">Metal-binding</keyword>
<dbReference type="InterPro" id="IPR011206">
    <property type="entry name" value="Citrate_lyase_beta/mcl1/mcl2"/>
</dbReference>
<dbReference type="InterPro" id="IPR005000">
    <property type="entry name" value="Aldolase/citrate-lyase_domain"/>
</dbReference>
<proteinExistence type="predicted"/>
<dbReference type="Pfam" id="PF03328">
    <property type="entry name" value="HpcH_HpaI"/>
    <property type="match status" value="1"/>
</dbReference>
<dbReference type="GO" id="GO:0000287">
    <property type="term" value="F:magnesium ion binding"/>
    <property type="evidence" value="ECO:0007669"/>
    <property type="project" value="TreeGrafter"/>
</dbReference>
<dbReference type="OrthoDB" id="9170at2157"/>
<keyword evidence="5" id="KW-0456">Lyase</keyword>
<dbReference type="InterPro" id="IPR015813">
    <property type="entry name" value="Pyrv/PenolPyrv_kinase-like_dom"/>
</dbReference>
<dbReference type="eggNOG" id="arCOG00760">
    <property type="taxonomic scope" value="Archaea"/>
</dbReference>
<evidence type="ECO:0000313" key="6">
    <source>
        <dbReference type="Proteomes" id="UP000003980"/>
    </source>
</evidence>
<comment type="cofactor">
    <cofactor evidence="1">
        <name>Mg(2+)</name>
        <dbReference type="ChEBI" id="CHEBI:18420"/>
    </cofactor>
</comment>
<dbReference type="PANTHER" id="PTHR32308">
    <property type="entry name" value="LYASE BETA SUBUNIT, PUTATIVE (AFU_ORTHOLOGUE AFUA_4G13030)-RELATED"/>
    <property type="match status" value="1"/>
</dbReference>
<dbReference type="GO" id="GO:0016829">
    <property type="term" value="F:lyase activity"/>
    <property type="evidence" value="ECO:0007669"/>
    <property type="project" value="UniProtKB-KW"/>
</dbReference>
<protein>
    <submittedName>
        <fullName evidence="5">Citrate lyase beta subunit</fullName>
    </submittedName>
</protein>
<evidence type="ECO:0000259" key="4">
    <source>
        <dbReference type="Pfam" id="PF03328"/>
    </source>
</evidence>
<dbReference type="PANTHER" id="PTHR32308:SF0">
    <property type="entry name" value="HPCH_HPAI ALDOLASE_CITRATE LYASE DOMAIN-CONTAINING PROTEIN"/>
    <property type="match status" value="1"/>
</dbReference>
<dbReference type="STRING" id="671065.MetMK1DRAFT_00015320"/>
<organism evidence="5 6">
    <name type="scientific">Metallosphaera yellowstonensis MK1</name>
    <dbReference type="NCBI Taxonomy" id="671065"/>
    <lineage>
        <taxon>Archaea</taxon>
        <taxon>Thermoproteota</taxon>
        <taxon>Thermoprotei</taxon>
        <taxon>Sulfolobales</taxon>
        <taxon>Sulfolobaceae</taxon>
        <taxon>Metallosphaera</taxon>
    </lineage>
</organism>
<accession>H2C4L0</accession>
<dbReference type="Gene3D" id="3.20.20.60">
    <property type="entry name" value="Phosphoenolpyruvate-binding domains"/>
    <property type="match status" value="1"/>
</dbReference>
<dbReference type="SUPFAM" id="SSF51621">
    <property type="entry name" value="Phosphoenolpyruvate/pyruvate domain"/>
    <property type="match status" value="1"/>
</dbReference>
<evidence type="ECO:0000256" key="2">
    <source>
        <dbReference type="ARBA" id="ARBA00022723"/>
    </source>
</evidence>
<name>H2C4L0_9CREN</name>
<evidence type="ECO:0000313" key="5">
    <source>
        <dbReference type="EMBL" id="EHP71028.1"/>
    </source>
</evidence>
<reference evidence="5 6" key="1">
    <citation type="submission" date="2012-01" db="EMBL/GenBank/DDBJ databases">
        <title>Improved High-Quality Draft sequence of Metallosphaera yellowstonensis MK1.</title>
        <authorList>
            <consortium name="US DOE Joint Genome Institute"/>
            <person name="Lucas S."/>
            <person name="Han J."/>
            <person name="Cheng J.-F."/>
            <person name="Goodwin L."/>
            <person name="Pitluck S."/>
            <person name="Peters L."/>
            <person name="Teshima H."/>
            <person name="Detter J.C."/>
            <person name="Han C."/>
            <person name="Tapia R."/>
            <person name="Land M."/>
            <person name="Hauser L."/>
            <person name="Kyrpides N."/>
            <person name="Kozubal M."/>
            <person name="Macur R.E."/>
            <person name="Jay Z."/>
            <person name="Inskeep W."/>
            <person name="Woyke T."/>
        </authorList>
    </citation>
    <scope>NUCLEOTIDE SEQUENCE [LARGE SCALE GENOMIC DNA]</scope>
    <source>
        <strain evidence="5 6">MK1</strain>
    </source>
</reference>
<dbReference type="Proteomes" id="UP000003980">
    <property type="component" value="Unassembled WGS sequence"/>
</dbReference>